<dbReference type="Proteomes" id="UP000646484">
    <property type="component" value="Unassembled WGS sequence"/>
</dbReference>
<evidence type="ECO:0000313" key="1">
    <source>
        <dbReference type="EMBL" id="MBC5622304.1"/>
    </source>
</evidence>
<protein>
    <recommendedName>
        <fullName evidence="3">PKD-like family protein</fullName>
    </recommendedName>
</protein>
<organism evidence="1 2">
    <name type="scientific">Butyricimonas hominis</name>
    <dbReference type="NCBI Taxonomy" id="2763032"/>
    <lineage>
        <taxon>Bacteria</taxon>
        <taxon>Pseudomonadati</taxon>
        <taxon>Bacteroidota</taxon>
        <taxon>Bacteroidia</taxon>
        <taxon>Bacteroidales</taxon>
        <taxon>Odoribacteraceae</taxon>
        <taxon>Butyricimonas</taxon>
    </lineage>
</organism>
<evidence type="ECO:0008006" key="3">
    <source>
        <dbReference type="Google" id="ProtNLM"/>
    </source>
</evidence>
<evidence type="ECO:0000313" key="2">
    <source>
        <dbReference type="Proteomes" id="UP000646484"/>
    </source>
</evidence>
<proteinExistence type="predicted"/>
<dbReference type="InterPro" id="IPR011047">
    <property type="entry name" value="Quinoprotein_ADH-like_sf"/>
</dbReference>
<comment type="caution">
    <text evidence="1">The sequence shown here is derived from an EMBL/GenBank/DDBJ whole genome shotgun (WGS) entry which is preliminary data.</text>
</comment>
<keyword evidence="2" id="KW-1185">Reference proteome</keyword>
<gene>
    <name evidence="1" type="ORF">H8S64_14475</name>
</gene>
<accession>A0ABR7D325</accession>
<dbReference type="PROSITE" id="PS51257">
    <property type="entry name" value="PROKAR_LIPOPROTEIN"/>
    <property type="match status" value="1"/>
</dbReference>
<reference evidence="1 2" key="1">
    <citation type="submission" date="2020-08" db="EMBL/GenBank/DDBJ databases">
        <title>Genome public.</title>
        <authorList>
            <person name="Liu C."/>
            <person name="Sun Q."/>
        </authorList>
    </citation>
    <scope>NUCLEOTIDE SEQUENCE [LARGE SCALE GENOMIC DNA]</scope>
    <source>
        <strain evidence="1 2">NSJ-56</strain>
    </source>
</reference>
<dbReference type="SUPFAM" id="SSF50998">
    <property type="entry name" value="Quinoprotein alcohol dehydrogenase-like"/>
    <property type="match status" value="1"/>
</dbReference>
<dbReference type="EMBL" id="JACOOH010000006">
    <property type="protein sequence ID" value="MBC5622304.1"/>
    <property type="molecule type" value="Genomic_DNA"/>
</dbReference>
<dbReference type="RefSeq" id="WP_186976933.1">
    <property type="nucleotide sequence ID" value="NZ_JACOOH010000006.1"/>
</dbReference>
<sequence length="501" mass="57657">MNKIKYIWSMIVILCGLQACYDDNSKLADQPIIEVKINQTAKDSINIYFNNTLEIKGDIECETDALTYQWDMGLYSMDSQTGESMTVFKNISKEKDLSYVVRDLGHYHLRQVVTSEDGSTIKYYHVFVNSQFEEGYTILGRRPDGKGSIAFMKTLTPEEIEQGMQPTFMQNAYAYANEGEELFMDPVDVDKVGKFLYILHGTSQKMLQIDAKTFKKVYEYDFKYYALDFLPGRLMAYDGNFSREFEVVSKNGGVAMVQTDQQAIFPFPGLPKETVYTDAYDRPSWKSSMTRVFIGKDRDAVCWNGANGYDPFFSYQDCFDYFKGRYVVKLFQNESTDGNDVYVINRTGGQTVITGVKAMMYNFAEGGGLWVLFERPIREGIVTEDSQILPNDYYSCAFVSNGNKVYKWFYTQHDLEANPFITLPDGEEVRCMNHYQCSRSVSDAEYQDYSRQKQFYIATYNPDREGEYKGSLYIYDADTGALVNKYEGISDEPVALLYKIK</sequence>
<name>A0ABR7D325_9BACT</name>